<keyword evidence="2" id="KW-0336">GPI-anchor</keyword>
<dbReference type="GO" id="GO:0032222">
    <property type="term" value="P:regulation of synaptic transmission, cholinergic"/>
    <property type="evidence" value="ECO:0007669"/>
    <property type="project" value="InterPro"/>
</dbReference>
<evidence type="ECO:0000256" key="2">
    <source>
        <dbReference type="ARBA" id="ARBA00022622"/>
    </source>
</evidence>
<reference evidence="10" key="1">
    <citation type="submission" date="2022-01" db="EMBL/GenBank/DDBJ databases">
        <authorList>
            <person name="King R."/>
        </authorList>
    </citation>
    <scope>NUCLEOTIDE SEQUENCE</scope>
</reference>
<evidence type="ECO:0000313" key="10">
    <source>
        <dbReference type="EMBL" id="CAH1115038.1"/>
    </source>
</evidence>
<evidence type="ECO:0000256" key="6">
    <source>
        <dbReference type="ARBA" id="ARBA00023136"/>
    </source>
</evidence>
<dbReference type="GO" id="GO:0030431">
    <property type="term" value="P:sleep"/>
    <property type="evidence" value="ECO:0007669"/>
    <property type="project" value="InterPro"/>
</dbReference>
<organism evidence="10 11">
    <name type="scientific">Psylliodes chrysocephalus</name>
    <dbReference type="NCBI Taxonomy" id="3402493"/>
    <lineage>
        <taxon>Eukaryota</taxon>
        <taxon>Metazoa</taxon>
        <taxon>Ecdysozoa</taxon>
        <taxon>Arthropoda</taxon>
        <taxon>Hexapoda</taxon>
        <taxon>Insecta</taxon>
        <taxon>Pterygota</taxon>
        <taxon>Neoptera</taxon>
        <taxon>Endopterygota</taxon>
        <taxon>Coleoptera</taxon>
        <taxon>Polyphaga</taxon>
        <taxon>Cucujiformia</taxon>
        <taxon>Chrysomeloidea</taxon>
        <taxon>Chrysomelidae</taxon>
        <taxon>Galerucinae</taxon>
        <taxon>Alticini</taxon>
        <taxon>Psylliodes</taxon>
    </lineage>
</organism>
<accession>A0A9P0DE14</accession>
<keyword evidence="5" id="KW-1133">Transmembrane helix</keyword>
<dbReference type="PANTHER" id="PTHR33562">
    <property type="entry name" value="ATILLA, ISOFORM B-RELATED-RELATED"/>
    <property type="match status" value="1"/>
</dbReference>
<dbReference type="PANTHER" id="PTHR33562:SF2">
    <property type="entry name" value="PROTEIN QUIVER"/>
    <property type="match status" value="1"/>
</dbReference>
<dbReference type="Pfam" id="PF17064">
    <property type="entry name" value="QVR"/>
    <property type="match status" value="1"/>
</dbReference>
<dbReference type="OrthoDB" id="6756866at2759"/>
<dbReference type="InterPro" id="IPR031424">
    <property type="entry name" value="QVR-like"/>
</dbReference>
<keyword evidence="4 9" id="KW-0732">Signal</keyword>
<evidence type="ECO:0000256" key="3">
    <source>
        <dbReference type="ARBA" id="ARBA00022692"/>
    </source>
</evidence>
<keyword evidence="8" id="KW-0449">Lipoprotein</keyword>
<gene>
    <name evidence="10" type="ORF">PSYICH_LOCUS15362</name>
</gene>
<keyword evidence="3" id="KW-0812">Transmembrane</keyword>
<sequence>MNFIIYIFKMLLSSSRCFLAANAFFAMFDLVCSLSCFECTLSQEGCDNPTQNNISIVDCDRSVFTIVLDPDNKQARMRGIEGDDDFRCLTTIEKRGTDRFYTRRCALKSERSLCEMSSRDNYNLEFEKCSMCSKDFCNSSFVHKCDFIYLLLAVIVVLKINYL</sequence>
<protein>
    <recommendedName>
        <fullName evidence="12">Protein sleepless</fullName>
    </recommendedName>
</protein>
<keyword evidence="7" id="KW-0325">Glycoprotein</keyword>
<comment type="subcellular location">
    <subcellularLocation>
        <location evidence="1">Membrane</location>
        <topology evidence="1">Lipid-anchor</topology>
        <topology evidence="1">GPI-anchor</topology>
    </subcellularLocation>
</comment>
<name>A0A9P0DE14_9CUCU</name>
<evidence type="ECO:0000256" key="9">
    <source>
        <dbReference type="SAM" id="SignalP"/>
    </source>
</evidence>
<evidence type="ECO:0008006" key="12">
    <source>
        <dbReference type="Google" id="ProtNLM"/>
    </source>
</evidence>
<evidence type="ECO:0000313" key="11">
    <source>
        <dbReference type="Proteomes" id="UP001153636"/>
    </source>
</evidence>
<keyword evidence="6" id="KW-0472">Membrane</keyword>
<dbReference type="EMBL" id="OV651821">
    <property type="protein sequence ID" value="CAH1115038.1"/>
    <property type="molecule type" value="Genomic_DNA"/>
</dbReference>
<evidence type="ECO:0000256" key="4">
    <source>
        <dbReference type="ARBA" id="ARBA00022729"/>
    </source>
</evidence>
<proteinExistence type="predicted"/>
<evidence type="ECO:0000256" key="8">
    <source>
        <dbReference type="ARBA" id="ARBA00023288"/>
    </source>
</evidence>
<dbReference type="AlphaFoldDB" id="A0A9P0DE14"/>
<dbReference type="GO" id="GO:0098552">
    <property type="term" value="C:side of membrane"/>
    <property type="evidence" value="ECO:0007669"/>
    <property type="project" value="UniProtKB-KW"/>
</dbReference>
<evidence type="ECO:0000256" key="1">
    <source>
        <dbReference type="ARBA" id="ARBA00004589"/>
    </source>
</evidence>
<evidence type="ECO:0000256" key="7">
    <source>
        <dbReference type="ARBA" id="ARBA00023180"/>
    </source>
</evidence>
<keyword evidence="11" id="KW-1185">Reference proteome</keyword>
<feature type="signal peptide" evidence="9">
    <location>
        <begin position="1"/>
        <end position="33"/>
    </location>
</feature>
<feature type="chain" id="PRO_5040476342" description="Protein sleepless" evidence="9">
    <location>
        <begin position="34"/>
        <end position="163"/>
    </location>
</feature>
<dbReference type="Proteomes" id="UP001153636">
    <property type="component" value="Chromosome 9"/>
</dbReference>
<dbReference type="InterPro" id="IPR050975">
    <property type="entry name" value="Sleep_regulator"/>
</dbReference>
<evidence type="ECO:0000256" key="5">
    <source>
        <dbReference type="ARBA" id="ARBA00022989"/>
    </source>
</evidence>